<keyword evidence="2" id="KW-0460">Magnesium</keyword>
<evidence type="ECO:0000313" key="3">
    <source>
        <dbReference type="EMBL" id="MCX7570470.1"/>
    </source>
</evidence>
<dbReference type="EMBL" id="JAPMLT010000004">
    <property type="protein sequence ID" value="MCX7570470.1"/>
    <property type="molecule type" value="Genomic_DNA"/>
</dbReference>
<keyword evidence="4" id="KW-1185">Reference proteome</keyword>
<dbReference type="CDD" id="cd16416">
    <property type="entry name" value="HAD_BsYqeG-like"/>
    <property type="match status" value="1"/>
</dbReference>
<gene>
    <name evidence="3" type="ORF">OS242_10905</name>
</gene>
<sequence length="173" mass="20151">MLDKFIPSLHLHSIFDIDLTALRNRGIKGVITNLDNTLVVQDSPDAPEKLRSWLQDVRDHGMKVVIVSNNRKTRVSEFARPLGIPFVYEARKPWGQPFHRALRLLHTTSRDTVVVGDQLLTDIYGGNRFGFYTIWVDPISDYEGLPTKINRFFERIIYKSLKKRGFMQWDDHL</sequence>
<dbReference type="InterPro" id="IPR023214">
    <property type="entry name" value="HAD_sf"/>
</dbReference>
<proteinExistence type="predicted"/>
<organism evidence="3 4">
    <name type="scientific">Tumebacillus lacus</name>
    <dbReference type="NCBI Taxonomy" id="2995335"/>
    <lineage>
        <taxon>Bacteria</taxon>
        <taxon>Bacillati</taxon>
        <taxon>Bacillota</taxon>
        <taxon>Bacilli</taxon>
        <taxon>Bacillales</taxon>
        <taxon>Alicyclobacillaceae</taxon>
        <taxon>Tumebacillus</taxon>
    </lineage>
</organism>
<comment type="caution">
    <text evidence="3">The sequence shown here is derived from an EMBL/GenBank/DDBJ whole genome shotgun (WGS) entry which is preliminary data.</text>
</comment>
<dbReference type="Gene3D" id="3.40.50.1000">
    <property type="entry name" value="HAD superfamily/HAD-like"/>
    <property type="match status" value="1"/>
</dbReference>
<dbReference type="PANTHER" id="PTHR46470">
    <property type="entry name" value="N-ACYLNEURAMINATE-9-PHOSPHATASE"/>
    <property type="match status" value="1"/>
</dbReference>
<evidence type="ECO:0000256" key="2">
    <source>
        <dbReference type="ARBA" id="ARBA00022842"/>
    </source>
</evidence>
<dbReference type="SUPFAM" id="SSF56784">
    <property type="entry name" value="HAD-like"/>
    <property type="match status" value="1"/>
</dbReference>
<dbReference type="InterPro" id="IPR027706">
    <property type="entry name" value="PGP_Pase"/>
</dbReference>
<dbReference type="NCBIfam" id="TIGR01668">
    <property type="entry name" value="YqeG_hyp_ppase"/>
    <property type="match status" value="1"/>
</dbReference>
<dbReference type="PANTHER" id="PTHR46470:SF3">
    <property type="entry name" value="N-ACYLNEURAMINATE-9-PHOSPHATASE"/>
    <property type="match status" value="1"/>
</dbReference>
<evidence type="ECO:0000313" key="4">
    <source>
        <dbReference type="Proteomes" id="UP001208017"/>
    </source>
</evidence>
<protein>
    <submittedName>
        <fullName evidence="3">YqeG family HAD IIIA-type phosphatase</fullName>
    </submittedName>
</protein>
<keyword evidence="1" id="KW-0378">Hydrolase</keyword>
<name>A0ABT3X0N3_9BACL</name>
<dbReference type="InterPro" id="IPR006549">
    <property type="entry name" value="HAD-SF_hydro_IIIA"/>
</dbReference>
<dbReference type="InterPro" id="IPR010021">
    <property type="entry name" value="PGPP1/Gep4"/>
</dbReference>
<dbReference type="Pfam" id="PF09419">
    <property type="entry name" value="PGP_phosphatase"/>
    <property type="match status" value="1"/>
</dbReference>
<accession>A0ABT3X0N3</accession>
<reference evidence="3 4" key="1">
    <citation type="submission" date="2022-11" db="EMBL/GenBank/DDBJ databases">
        <title>Study of microbial diversity in lake waters.</title>
        <authorList>
            <person name="Zhang J."/>
        </authorList>
    </citation>
    <scope>NUCLEOTIDE SEQUENCE [LARGE SCALE GENOMIC DNA]</scope>
    <source>
        <strain evidence="3 4">DT12</strain>
    </source>
</reference>
<dbReference type="InterPro" id="IPR051400">
    <property type="entry name" value="HAD-like_hydrolase"/>
</dbReference>
<dbReference type="Proteomes" id="UP001208017">
    <property type="component" value="Unassembled WGS sequence"/>
</dbReference>
<dbReference type="NCBIfam" id="TIGR01662">
    <property type="entry name" value="HAD-SF-IIIA"/>
    <property type="match status" value="1"/>
</dbReference>
<dbReference type="InterPro" id="IPR036412">
    <property type="entry name" value="HAD-like_sf"/>
</dbReference>
<dbReference type="RefSeq" id="WP_267151714.1">
    <property type="nucleotide sequence ID" value="NZ_JAPMLT010000004.1"/>
</dbReference>
<evidence type="ECO:0000256" key="1">
    <source>
        <dbReference type="ARBA" id="ARBA00022801"/>
    </source>
</evidence>